<gene>
    <name evidence="7" type="ORF">NA57DRAFT_78670</name>
</gene>
<feature type="compositionally biased region" description="Basic and acidic residues" evidence="5">
    <location>
        <begin position="169"/>
        <end position="179"/>
    </location>
</feature>
<dbReference type="PROSITE" id="PS50103">
    <property type="entry name" value="ZF_C3H1"/>
    <property type="match status" value="1"/>
</dbReference>
<sequence>MDAPTNSNAIENPDIITGSKGLAIRESIYSAAEELLNDFCPWEAVGKECPGLLSHDHDCVYKHVCMEWHNGKSCSKLLDATGMKHRHDNAVHILKTCVSVAKGEDCKFGDRCEFGHDHPHIRRELNRRRREAIKKSPNPPKRERRQIRKGHREAKRDGKQEKRRRQKASLRDRQNARRP</sequence>
<dbReference type="GO" id="GO:0008270">
    <property type="term" value="F:zinc ion binding"/>
    <property type="evidence" value="ECO:0007669"/>
    <property type="project" value="UniProtKB-KW"/>
</dbReference>
<dbReference type="OrthoDB" id="410307at2759"/>
<reference evidence="7" key="1">
    <citation type="journal article" date="2020" name="Stud. Mycol.">
        <title>101 Dothideomycetes genomes: a test case for predicting lifestyles and emergence of pathogens.</title>
        <authorList>
            <person name="Haridas S."/>
            <person name="Albert R."/>
            <person name="Binder M."/>
            <person name="Bloem J."/>
            <person name="Labutti K."/>
            <person name="Salamov A."/>
            <person name="Andreopoulos B."/>
            <person name="Baker S."/>
            <person name="Barry K."/>
            <person name="Bills G."/>
            <person name="Bluhm B."/>
            <person name="Cannon C."/>
            <person name="Castanera R."/>
            <person name="Culley D."/>
            <person name="Daum C."/>
            <person name="Ezra D."/>
            <person name="Gonzalez J."/>
            <person name="Henrissat B."/>
            <person name="Kuo A."/>
            <person name="Liang C."/>
            <person name="Lipzen A."/>
            <person name="Lutzoni F."/>
            <person name="Magnuson J."/>
            <person name="Mondo S."/>
            <person name="Nolan M."/>
            <person name="Ohm R."/>
            <person name="Pangilinan J."/>
            <person name="Park H.-J."/>
            <person name="Ramirez L."/>
            <person name="Alfaro M."/>
            <person name="Sun H."/>
            <person name="Tritt A."/>
            <person name="Yoshinaga Y."/>
            <person name="Zwiers L.-H."/>
            <person name="Turgeon B."/>
            <person name="Goodwin S."/>
            <person name="Spatafora J."/>
            <person name="Crous P."/>
            <person name="Grigoriev I."/>
        </authorList>
    </citation>
    <scope>NUCLEOTIDE SEQUENCE</scope>
    <source>
        <strain evidence="7">CBS 133067</strain>
    </source>
</reference>
<feature type="zinc finger region" description="C3H1-type" evidence="4">
    <location>
        <begin position="96"/>
        <end position="119"/>
    </location>
</feature>
<keyword evidence="3 4" id="KW-0862">Zinc</keyword>
<dbReference type="InterPro" id="IPR000571">
    <property type="entry name" value="Znf_CCCH"/>
</dbReference>
<evidence type="ECO:0000313" key="7">
    <source>
        <dbReference type="EMBL" id="KAF2095895.1"/>
    </source>
</evidence>
<feature type="domain" description="C3H1-type" evidence="6">
    <location>
        <begin position="96"/>
        <end position="119"/>
    </location>
</feature>
<evidence type="ECO:0000256" key="5">
    <source>
        <dbReference type="SAM" id="MobiDB-lite"/>
    </source>
</evidence>
<dbReference type="Pfam" id="PF18044">
    <property type="entry name" value="zf-CCCH_4"/>
    <property type="match status" value="1"/>
</dbReference>
<keyword evidence="1 4" id="KW-0479">Metal-binding</keyword>
<evidence type="ECO:0000256" key="3">
    <source>
        <dbReference type="ARBA" id="ARBA00022833"/>
    </source>
</evidence>
<evidence type="ECO:0000256" key="2">
    <source>
        <dbReference type="ARBA" id="ARBA00022771"/>
    </source>
</evidence>
<evidence type="ECO:0000256" key="1">
    <source>
        <dbReference type="ARBA" id="ARBA00022723"/>
    </source>
</evidence>
<keyword evidence="8" id="KW-1185">Reference proteome</keyword>
<evidence type="ECO:0000256" key="4">
    <source>
        <dbReference type="PROSITE-ProRule" id="PRU00723"/>
    </source>
</evidence>
<evidence type="ECO:0000313" key="8">
    <source>
        <dbReference type="Proteomes" id="UP000799772"/>
    </source>
</evidence>
<feature type="region of interest" description="Disordered" evidence="5">
    <location>
        <begin position="129"/>
        <end position="179"/>
    </location>
</feature>
<name>A0A9P4IAW5_9PEZI</name>
<protein>
    <recommendedName>
        <fullName evidence="6">C3H1-type domain-containing protein</fullName>
    </recommendedName>
</protein>
<organism evidence="7 8">
    <name type="scientific">Rhizodiscina lignyota</name>
    <dbReference type="NCBI Taxonomy" id="1504668"/>
    <lineage>
        <taxon>Eukaryota</taxon>
        <taxon>Fungi</taxon>
        <taxon>Dikarya</taxon>
        <taxon>Ascomycota</taxon>
        <taxon>Pezizomycotina</taxon>
        <taxon>Dothideomycetes</taxon>
        <taxon>Pleosporomycetidae</taxon>
        <taxon>Aulographales</taxon>
        <taxon>Rhizodiscinaceae</taxon>
        <taxon>Rhizodiscina</taxon>
    </lineage>
</organism>
<feature type="compositionally biased region" description="Basic residues" evidence="5">
    <location>
        <begin position="142"/>
        <end position="153"/>
    </location>
</feature>
<dbReference type="AlphaFoldDB" id="A0A9P4IAW5"/>
<keyword evidence="2 4" id="KW-0863">Zinc-finger</keyword>
<dbReference type="InterPro" id="IPR041367">
    <property type="entry name" value="Znf-CCCH_4"/>
</dbReference>
<dbReference type="EMBL" id="ML978130">
    <property type="protein sequence ID" value="KAF2095895.1"/>
    <property type="molecule type" value="Genomic_DNA"/>
</dbReference>
<comment type="caution">
    <text evidence="7">The sequence shown here is derived from an EMBL/GenBank/DDBJ whole genome shotgun (WGS) entry which is preliminary data.</text>
</comment>
<proteinExistence type="predicted"/>
<dbReference type="Proteomes" id="UP000799772">
    <property type="component" value="Unassembled WGS sequence"/>
</dbReference>
<accession>A0A9P4IAW5</accession>
<evidence type="ECO:0000259" key="6">
    <source>
        <dbReference type="PROSITE" id="PS50103"/>
    </source>
</evidence>